<feature type="compositionally biased region" description="Polar residues" evidence="2">
    <location>
        <begin position="153"/>
        <end position="171"/>
    </location>
</feature>
<comment type="caution">
    <text evidence="4">The sequence shown here is derived from an EMBL/GenBank/DDBJ whole genome shotgun (WGS) entry which is preliminary data.</text>
</comment>
<dbReference type="PROSITE" id="PS51708">
    <property type="entry name" value="CHAD"/>
    <property type="match status" value="1"/>
</dbReference>
<evidence type="ECO:0000259" key="3">
    <source>
        <dbReference type="PROSITE" id="PS51708"/>
    </source>
</evidence>
<reference evidence="4 5" key="1">
    <citation type="submission" date="2015-09" db="EMBL/GenBank/DDBJ databases">
        <title>Identification and resolution of microdiversity through metagenomic sequencing of parallel consortia.</title>
        <authorList>
            <person name="Nelson W.C."/>
            <person name="Romine M.F."/>
            <person name="Lindemann S.R."/>
        </authorList>
    </citation>
    <scope>NUCLEOTIDE SEQUENCE [LARGE SCALE GENOMIC DNA]</scope>
    <source>
        <strain evidence="4">Ana</strain>
    </source>
</reference>
<keyword evidence="1" id="KW-0175">Coiled coil</keyword>
<name>A0A0P7YYK8_9CYAN</name>
<feature type="domain" description="CHAD" evidence="3">
    <location>
        <begin position="36"/>
        <end position="401"/>
    </location>
</feature>
<dbReference type="InterPro" id="IPR038186">
    <property type="entry name" value="CHAD_dom_sf"/>
</dbReference>
<protein>
    <recommendedName>
        <fullName evidence="3">CHAD domain-containing protein</fullName>
    </recommendedName>
</protein>
<evidence type="ECO:0000256" key="1">
    <source>
        <dbReference type="SAM" id="Coils"/>
    </source>
</evidence>
<dbReference type="AlphaFoldDB" id="A0A0P7YYK8"/>
<evidence type="ECO:0000256" key="2">
    <source>
        <dbReference type="SAM" id="MobiDB-lite"/>
    </source>
</evidence>
<sequence>MTIQNQSLVKNSRAKVSTVKVEKPERIRPEQVAKDETYLGGYAYQIVAQQAKQISELRSQVLADLDPEPLHQMRISTRKLRAALSLFSDTFTIDAKPKKGDIGDFSGDSAGSALGNLKTAKAVKKLTQALGHVRDLDVMQQWFEQALTTYSQASSKTNGKTNSQAGKNSAEPTEKPKENCIEKSTEKTEKKVKKSDQRCFSKQERKTLKVLLKKLKKQRKKAFSQLKEDLKGSAYKKLVSQLKQWIKQPAFTMTAQIPASQGAAQKIVTPIAALLEHPGWLVAARTPDSGRAVPLEKITLNQLNRQLAQHGEQLHDLRKQIKQVRYQAEFFRGLYGITYAAQVREFRDLQKILGEFQDQAVISQFLQEALGDDWTDQLPTLHSVFQDSRLKLWRQWQPYQRKYLKLRSSQPNARPNAQTQEQEQAIA</sequence>
<accession>A0A0P7YYK8</accession>
<gene>
    <name evidence="4" type="ORF">HLUCCA11_05940</name>
</gene>
<dbReference type="Pfam" id="PF05235">
    <property type="entry name" value="CHAD"/>
    <property type="match status" value="2"/>
</dbReference>
<dbReference type="PANTHER" id="PTHR39339:SF1">
    <property type="entry name" value="CHAD DOMAIN-CONTAINING PROTEIN"/>
    <property type="match status" value="1"/>
</dbReference>
<dbReference type="EMBL" id="LJZR01000006">
    <property type="protein sequence ID" value="KPQ36400.1"/>
    <property type="molecule type" value="Genomic_DNA"/>
</dbReference>
<evidence type="ECO:0000313" key="4">
    <source>
        <dbReference type="EMBL" id="KPQ36400.1"/>
    </source>
</evidence>
<dbReference type="STRING" id="1666911.HLUCCA11_05940"/>
<proteinExistence type="predicted"/>
<dbReference type="InterPro" id="IPR007899">
    <property type="entry name" value="CHAD_dom"/>
</dbReference>
<evidence type="ECO:0000313" key="5">
    <source>
        <dbReference type="Proteomes" id="UP000050465"/>
    </source>
</evidence>
<feature type="region of interest" description="Disordered" evidence="2">
    <location>
        <begin position="407"/>
        <end position="427"/>
    </location>
</feature>
<dbReference type="SMART" id="SM00880">
    <property type="entry name" value="CHAD"/>
    <property type="match status" value="1"/>
</dbReference>
<dbReference type="Proteomes" id="UP000050465">
    <property type="component" value="Unassembled WGS sequence"/>
</dbReference>
<organism evidence="4 5">
    <name type="scientific">Phormidesmis priestleyi Ana</name>
    <dbReference type="NCBI Taxonomy" id="1666911"/>
    <lineage>
        <taxon>Bacteria</taxon>
        <taxon>Bacillati</taxon>
        <taxon>Cyanobacteriota</taxon>
        <taxon>Cyanophyceae</taxon>
        <taxon>Leptolyngbyales</taxon>
        <taxon>Leptolyngbyaceae</taxon>
        <taxon>Phormidesmis</taxon>
    </lineage>
</organism>
<dbReference type="PANTHER" id="PTHR39339">
    <property type="entry name" value="SLR1444 PROTEIN"/>
    <property type="match status" value="1"/>
</dbReference>
<feature type="region of interest" description="Disordered" evidence="2">
    <location>
        <begin position="153"/>
        <end position="188"/>
    </location>
</feature>
<feature type="compositionally biased region" description="Basic and acidic residues" evidence="2">
    <location>
        <begin position="172"/>
        <end position="188"/>
    </location>
</feature>
<feature type="coiled-coil region" evidence="1">
    <location>
        <begin position="300"/>
        <end position="327"/>
    </location>
</feature>
<dbReference type="Gene3D" id="1.40.20.10">
    <property type="entry name" value="CHAD domain"/>
    <property type="match status" value="1"/>
</dbReference>